<accession>A0A916DVK3</accession>
<keyword evidence="3" id="KW-0732">Signal</keyword>
<name>A0A916DVK3_9BACT</name>
<feature type="domain" description="DUF7619" evidence="5">
    <location>
        <begin position="612"/>
        <end position="746"/>
    </location>
</feature>
<dbReference type="Gene3D" id="3.80.10.10">
    <property type="entry name" value="Ribonuclease Inhibitor"/>
    <property type="match status" value="1"/>
</dbReference>
<dbReference type="PANTHER" id="PTHR47566">
    <property type="match status" value="1"/>
</dbReference>
<dbReference type="KEGG" id="aup:AsAng_0043990"/>
<evidence type="ECO:0000313" key="7">
    <source>
        <dbReference type="Proteomes" id="UP001060919"/>
    </source>
</evidence>
<evidence type="ECO:0000313" key="6">
    <source>
        <dbReference type="EMBL" id="BDS13660.1"/>
    </source>
</evidence>
<sequence length="847" mass="93021">MKTGLFFIACLILFVNHTKAQTAAIPDTVFEQRLIQLGIDSDGLVNGQILKSDASGITTLQLNNTTGTPKITDLTGIGTFVDLVDLYCQNNDLDSIDVSGNLNLAYLFCANNNLKELDLSLNTGLLRLDCSGNDFDSIDISNNLALERLHCNNNNLRELDLTNHNALKRLYCTNNHLSTIDLSNNTLLDKLDCSANDLAVLEVTNNTALTMLYCHDNNLGLLDISNNTALLNFNCTGNLHYLRICVWDLAVANGFWGGKDPSARYSEDCFPLAVEGRVAIDDNFNCIADSLEQGLALQYLKFERLSDTTEVYTLSYDNLGNYLAYLDTGTYLVTLIPSGPYWQACPLSQTVTIDTNYQLQTLDWTLQELVACPMLEVDISAPFLRMTGGGSAYTVSYCNNGSIDAQNAYVEVDVDADLNVTNTSLPIFSQVGTVYTFDLGTVGVGQCGDFTMQVVVDTAAQFEQTHCTRVHIYPDSVCTPIWSGPRLGGVSSCQNDTVFFEIHNQGAAMAQPQDYTIIQDDIAMRVGTVQLGAGQSTIISQVAVEGSTYRIEVNQLAGYPPILGDAIFSTVVEGCNPFADGSFNTGFVTQFSNGSSSPFKAIDCQENIASYDPNDKAAQPEGYGTDHYIEQNIAIDYKIRFQNTGTDTAFNIVILDTLSNLVDIGSLQMGASSHAYNWAIEDGNVLKVSFPNILLVDSNANEPLSHGFFRYRIEQKNNNPLGAIIENQAAIYFDYNPPIYTNTTFHTIGENFVTSIVVSVDNIYEAEVEVSVFPNPFSEFTTLKVKGKEYQQLTLEVFDLAGRNMTVNQRKFNNQVQLSKGNLPTGVYFYQLKGDGKLLNTGKIVVQ</sequence>
<dbReference type="SUPFAM" id="SSF52058">
    <property type="entry name" value="L domain-like"/>
    <property type="match status" value="1"/>
</dbReference>
<feature type="signal peptide" evidence="3">
    <location>
        <begin position="1"/>
        <end position="20"/>
    </location>
</feature>
<keyword evidence="1" id="KW-0433">Leucine-rich repeat</keyword>
<dbReference type="Proteomes" id="UP001060919">
    <property type="component" value="Chromosome"/>
</dbReference>
<organism evidence="6 7">
    <name type="scientific">Aureispira anguillae</name>
    <dbReference type="NCBI Taxonomy" id="2864201"/>
    <lineage>
        <taxon>Bacteria</taxon>
        <taxon>Pseudomonadati</taxon>
        <taxon>Bacteroidota</taxon>
        <taxon>Saprospiria</taxon>
        <taxon>Saprospirales</taxon>
        <taxon>Saprospiraceae</taxon>
        <taxon>Aureispira</taxon>
    </lineage>
</organism>
<dbReference type="Pfam" id="PF24595">
    <property type="entry name" value="DUF7619"/>
    <property type="match status" value="1"/>
</dbReference>
<protein>
    <submittedName>
        <fullName evidence="6">T9SS type A sorting domain-containing protein</fullName>
    </submittedName>
</protein>
<reference evidence="6" key="1">
    <citation type="submission" date="2022-09" db="EMBL/GenBank/DDBJ databases">
        <title>Aureispira anguillicida sp. nov., isolated from Leptocephalus of Japanese eel Anguilla japonica.</title>
        <authorList>
            <person name="Yuasa K."/>
            <person name="Mekata T."/>
            <person name="Ikunari K."/>
        </authorList>
    </citation>
    <scope>NUCLEOTIDE SEQUENCE</scope>
    <source>
        <strain evidence="6">EL160426</strain>
    </source>
</reference>
<dbReference type="EMBL" id="AP026867">
    <property type="protein sequence ID" value="BDS13660.1"/>
    <property type="molecule type" value="Genomic_DNA"/>
</dbReference>
<evidence type="ECO:0000256" key="3">
    <source>
        <dbReference type="SAM" id="SignalP"/>
    </source>
</evidence>
<dbReference type="PANTHER" id="PTHR47566:SF1">
    <property type="entry name" value="PROTEIN NUD1"/>
    <property type="match status" value="1"/>
</dbReference>
<keyword evidence="2" id="KW-0677">Repeat</keyword>
<dbReference type="InterPro" id="IPR052574">
    <property type="entry name" value="CDIRP"/>
</dbReference>
<feature type="domain" description="Secretion system C-terminal sorting" evidence="4">
    <location>
        <begin position="772"/>
        <end position="845"/>
    </location>
</feature>
<evidence type="ECO:0000259" key="5">
    <source>
        <dbReference type="Pfam" id="PF24595"/>
    </source>
</evidence>
<dbReference type="Pfam" id="PF18962">
    <property type="entry name" value="Por_Secre_tail"/>
    <property type="match status" value="1"/>
</dbReference>
<gene>
    <name evidence="6" type="ORF">AsAng_0043990</name>
</gene>
<dbReference type="NCBIfam" id="TIGR04183">
    <property type="entry name" value="Por_Secre_tail"/>
    <property type="match status" value="1"/>
</dbReference>
<evidence type="ECO:0000256" key="2">
    <source>
        <dbReference type="ARBA" id="ARBA00022737"/>
    </source>
</evidence>
<feature type="chain" id="PRO_5036814788" evidence="3">
    <location>
        <begin position="21"/>
        <end position="847"/>
    </location>
</feature>
<proteinExistence type="predicted"/>
<dbReference type="AlphaFoldDB" id="A0A916DVK3"/>
<evidence type="ECO:0000256" key="1">
    <source>
        <dbReference type="ARBA" id="ARBA00022614"/>
    </source>
</evidence>
<dbReference type="InterPro" id="IPR055353">
    <property type="entry name" value="DUF7619"/>
</dbReference>
<keyword evidence="7" id="KW-1185">Reference proteome</keyword>
<dbReference type="InterPro" id="IPR032675">
    <property type="entry name" value="LRR_dom_sf"/>
</dbReference>
<dbReference type="RefSeq" id="WP_264788917.1">
    <property type="nucleotide sequence ID" value="NZ_AP026867.1"/>
</dbReference>
<evidence type="ECO:0000259" key="4">
    <source>
        <dbReference type="Pfam" id="PF18962"/>
    </source>
</evidence>
<dbReference type="InterPro" id="IPR026444">
    <property type="entry name" value="Secre_tail"/>
</dbReference>
<dbReference type="GO" id="GO:0035591">
    <property type="term" value="F:signaling adaptor activity"/>
    <property type="evidence" value="ECO:0007669"/>
    <property type="project" value="TreeGrafter"/>
</dbReference>